<evidence type="ECO:0000256" key="3">
    <source>
        <dbReference type="ARBA" id="ARBA00018928"/>
    </source>
</evidence>
<dbReference type="GO" id="GO:0071528">
    <property type="term" value="P:tRNA re-export from nucleus"/>
    <property type="evidence" value="ECO:0007669"/>
    <property type="project" value="UniProtKB-UniRule"/>
</dbReference>
<evidence type="ECO:0000256" key="10">
    <source>
        <dbReference type="ARBA" id="ARBA00023242"/>
    </source>
</evidence>
<reference evidence="16" key="2">
    <citation type="submission" date="2023-04" db="EMBL/GenBank/DDBJ databases">
        <authorList>
            <person name="Bruccoleri R.E."/>
            <person name="Oakeley E.J."/>
            <person name="Faust A.-M."/>
            <person name="Dessus-Babus S."/>
            <person name="Altorfer M."/>
            <person name="Burckhardt D."/>
            <person name="Oertli M."/>
            <person name="Naumann U."/>
            <person name="Petersen F."/>
            <person name="Wong J."/>
        </authorList>
    </citation>
    <scope>NUCLEOTIDE SEQUENCE</scope>
    <source>
        <strain evidence="16">GSM-AAB239-AS_SAM_17_03QT</strain>
        <tissue evidence="16">Leaf</tissue>
    </source>
</reference>
<proteinExistence type="inferred from homology"/>
<evidence type="ECO:0000256" key="2">
    <source>
        <dbReference type="ARBA" id="ARBA00009466"/>
    </source>
</evidence>
<evidence type="ECO:0000256" key="6">
    <source>
        <dbReference type="ARBA" id="ARBA00022555"/>
    </source>
</evidence>
<dbReference type="GO" id="GO:0031267">
    <property type="term" value="F:small GTPase binding"/>
    <property type="evidence" value="ECO:0007669"/>
    <property type="project" value="InterPro"/>
</dbReference>
<protein>
    <recommendedName>
        <fullName evidence="3 13">Exportin-T</fullName>
    </recommendedName>
    <alternativeName>
        <fullName evidence="11 13">Exportin(tRNA)</fullName>
    </alternativeName>
    <alternativeName>
        <fullName evidence="12 13">tRNA exportin</fullName>
    </alternativeName>
</protein>
<dbReference type="AlphaFoldDB" id="A0AAX6FQK4"/>
<dbReference type="Pfam" id="PF08389">
    <property type="entry name" value="Xpo1"/>
    <property type="match status" value="1"/>
</dbReference>
<dbReference type="InterPro" id="IPR045546">
    <property type="entry name" value="Exportin-T_C"/>
</dbReference>
<dbReference type="InterPro" id="IPR016024">
    <property type="entry name" value="ARM-type_fold"/>
</dbReference>
<keyword evidence="10 13" id="KW-0539">Nucleus</keyword>
<evidence type="ECO:0000256" key="11">
    <source>
        <dbReference type="ARBA" id="ARBA00029784"/>
    </source>
</evidence>
<gene>
    <name evidence="16" type="ORF">M6B38_407910</name>
</gene>
<dbReference type="GO" id="GO:0008033">
    <property type="term" value="P:tRNA processing"/>
    <property type="evidence" value="ECO:0007669"/>
    <property type="project" value="UniProtKB-KW"/>
</dbReference>
<dbReference type="InterPro" id="IPR040017">
    <property type="entry name" value="XPOT"/>
</dbReference>
<dbReference type="PANTHER" id="PTHR15952">
    <property type="entry name" value="EXPORTIN-T/LOS1"/>
    <property type="match status" value="1"/>
</dbReference>
<evidence type="ECO:0000256" key="7">
    <source>
        <dbReference type="ARBA" id="ARBA00022694"/>
    </source>
</evidence>
<evidence type="ECO:0000256" key="9">
    <source>
        <dbReference type="ARBA" id="ARBA00023170"/>
    </source>
</evidence>
<keyword evidence="4 13" id="KW-0813">Transport</keyword>
<keyword evidence="6 13" id="KW-0820">tRNA-binding</keyword>
<evidence type="ECO:0000256" key="5">
    <source>
        <dbReference type="ARBA" id="ARBA00022490"/>
    </source>
</evidence>
<dbReference type="Gene3D" id="1.25.10.10">
    <property type="entry name" value="Leucine-rich Repeat Variant"/>
    <property type="match status" value="1"/>
</dbReference>
<keyword evidence="8 13" id="KW-0694">RNA-binding</keyword>
<dbReference type="SUPFAM" id="SSF48371">
    <property type="entry name" value="ARM repeat"/>
    <property type="match status" value="1"/>
</dbReference>
<evidence type="ECO:0000256" key="4">
    <source>
        <dbReference type="ARBA" id="ARBA00022448"/>
    </source>
</evidence>
<dbReference type="EMBL" id="JANAVB010027397">
    <property type="protein sequence ID" value="KAJ6818251.1"/>
    <property type="molecule type" value="Genomic_DNA"/>
</dbReference>
<name>A0AAX6FQK4_IRIPA</name>
<dbReference type="Pfam" id="PF19282">
    <property type="entry name" value="Exportin-T"/>
    <property type="match status" value="1"/>
</dbReference>
<evidence type="ECO:0000313" key="17">
    <source>
        <dbReference type="Proteomes" id="UP001140949"/>
    </source>
</evidence>
<evidence type="ECO:0000256" key="12">
    <source>
        <dbReference type="ARBA" id="ARBA00032199"/>
    </source>
</evidence>
<evidence type="ECO:0000259" key="14">
    <source>
        <dbReference type="Pfam" id="PF08389"/>
    </source>
</evidence>
<dbReference type="GO" id="GO:0005737">
    <property type="term" value="C:cytoplasm"/>
    <property type="evidence" value="ECO:0007669"/>
    <property type="project" value="UniProtKB-SubCell"/>
</dbReference>
<dbReference type="GO" id="GO:0000049">
    <property type="term" value="F:tRNA binding"/>
    <property type="evidence" value="ECO:0007669"/>
    <property type="project" value="UniProtKB-UniRule"/>
</dbReference>
<dbReference type="FunFam" id="1.25.10.10:FF:000295">
    <property type="entry name" value="Exportin-T"/>
    <property type="match status" value="1"/>
</dbReference>
<dbReference type="InterPro" id="IPR011989">
    <property type="entry name" value="ARM-like"/>
</dbReference>
<evidence type="ECO:0000256" key="1">
    <source>
        <dbReference type="ARBA" id="ARBA00004496"/>
    </source>
</evidence>
<keyword evidence="9" id="KW-0675">Receptor</keyword>
<feature type="domain" description="Exportin-1/Importin-beta-like" evidence="14">
    <location>
        <begin position="110"/>
        <end position="264"/>
    </location>
</feature>
<comment type="similarity">
    <text evidence="2 13">Belongs to the exportin family.</text>
</comment>
<comment type="function">
    <text evidence="13">tRNA nucleus export receptor which facilitates tRNA translocation across the nuclear pore complex.</text>
</comment>
<feature type="domain" description="Exportin-T C-terminal" evidence="15">
    <location>
        <begin position="324"/>
        <end position="973"/>
    </location>
</feature>
<keyword evidence="7" id="KW-0819">tRNA processing</keyword>
<organism evidence="16 17">
    <name type="scientific">Iris pallida</name>
    <name type="common">Sweet iris</name>
    <dbReference type="NCBI Taxonomy" id="29817"/>
    <lineage>
        <taxon>Eukaryota</taxon>
        <taxon>Viridiplantae</taxon>
        <taxon>Streptophyta</taxon>
        <taxon>Embryophyta</taxon>
        <taxon>Tracheophyta</taxon>
        <taxon>Spermatophyta</taxon>
        <taxon>Magnoliopsida</taxon>
        <taxon>Liliopsida</taxon>
        <taxon>Asparagales</taxon>
        <taxon>Iridaceae</taxon>
        <taxon>Iridoideae</taxon>
        <taxon>Irideae</taxon>
        <taxon>Iris</taxon>
    </lineage>
</organism>
<evidence type="ECO:0000256" key="13">
    <source>
        <dbReference type="RuleBase" id="RU366037"/>
    </source>
</evidence>
<dbReference type="InterPro" id="IPR013598">
    <property type="entry name" value="Exportin-1/Importin-b-like"/>
</dbReference>
<comment type="subcellular location">
    <subcellularLocation>
        <location evidence="1 13">Cytoplasm</location>
    </subcellularLocation>
    <subcellularLocation>
        <location evidence="13">Nucleus</location>
    </subcellularLocation>
    <text evidence="13">Shuttles between the nucleus and the cytoplasm.</text>
</comment>
<evidence type="ECO:0000259" key="15">
    <source>
        <dbReference type="Pfam" id="PF19282"/>
    </source>
</evidence>
<dbReference type="GO" id="GO:0005643">
    <property type="term" value="C:nuclear pore"/>
    <property type="evidence" value="ECO:0007669"/>
    <property type="project" value="TreeGrafter"/>
</dbReference>
<keyword evidence="17" id="KW-1185">Reference proteome</keyword>
<dbReference type="PANTHER" id="PTHR15952:SF11">
    <property type="entry name" value="EXPORTIN-T"/>
    <property type="match status" value="1"/>
</dbReference>
<dbReference type="Proteomes" id="UP001140949">
    <property type="component" value="Unassembled WGS sequence"/>
</dbReference>
<dbReference type="GO" id="GO:0016363">
    <property type="term" value="C:nuclear matrix"/>
    <property type="evidence" value="ECO:0007669"/>
    <property type="project" value="TreeGrafter"/>
</dbReference>
<accession>A0AAX6FQK4</accession>
<evidence type="ECO:0000256" key="8">
    <source>
        <dbReference type="ARBA" id="ARBA00022884"/>
    </source>
</evidence>
<reference evidence="16" key="1">
    <citation type="journal article" date="2023" name="GigaByte">
        <title>Genome assembly of the bearded iris, Iris pallida Lam.</title>
        <authorList>
            <person name="Bruccoleri R.E."/>
            <person name="Oakeley E.J."/>
            <person name="Faust A.M.E."/>
            <person name="Altorfer M."/>
            <person name="Dessus-Babus S."/>
            <person name="Burckhardt D."/>
            <person name="Oertli M."/>
            <person name="Naumann U."/>
            <person name="Petersen F."/>
            <person name="Wong J."/>
        </authorList>
    </citation>
    <scope>NUCLEOTIDE SEQUENCE</scope>
    <source>
        <strain evidence="16">GSM-AAB239-AS_SAM_17_03QT</strain>
    </source>
</reference>
<evidence type="ECO:0000313" key="16">
    <source>
        <dbReference type="EMBL" id="KAJ6818251.1"/>
    </source>
</evidence>
<keyword evidence="5 13" id="KW-0963">Cytoplasm</keyword>
<sequence length="985" mass="110178">MEDLEKAILLTYDPSSAPADASFRSQALSFLSAVRSQTPPPTLLRLSLDLLLRHHQTSSSSVPLHFWSLQTLADLISHSYSSLSPSDDLPLLRSSLLSLSLSLSLPPSSPPFLKNKLAQTLASLIRIEYPSLFPNPFLHLLPISSGSSPSSVDFFSRLLSSLDDDLISQDYPRSPEESAAAMRVKDAMRLQCVPQIASFFYDSVGLYRSSDTALAAAVLDTMKKYVSWIDINLVANSTFLGLLFGIVEAADSADQLKLAAGNCLLAIVSKRMDSRSKLALLRTLKPQMGRLFSVPELVVMVGGLITGYAAEALDCYKRLGSAGEAMELLEEALPLLFYVMEESDEVDLCNVVGFLADYVSTMKRSPSQKQVVYVGQILELIRNQICYDPKYRKNLDVPDKIGREEEDLMAEQRKELFLLFRGVCRVAPEATRLFIRNLIANAMSSSEANVEEVEAALSLFYQLGETVSEEEMKSGSGLLAELVAMLLSARFSCHSHRVVALVYLETITRYMKFVLENTQYIPNVLAAFLDERGIHHPNPNVGRRASYLFMRAVKLLKSKLVPFIDTILQNLQDTVARYTSLDWSSKELKCSGSEDGSHTFEAIGLMIGMEDIPPEKQSDYLAALLKPLCQQVETLLLEARVQGLEESSAKVLSFQRLIVAMNALSKGFSERLVTTNRPAIGIMFKQTLDVLLQVLVTFPSIKPLRNKVTSFLHRMVEILGVSVFPYLPMALNQLLVESEPKDMVDFLILINQVIYKFSTSVRAMLEEIFPTIASKLFNILSSDTFSSGPGSNTEEIRELQELQRTLYTFLHVMTTHDLSSVFLAQNSRGYLDATMQLLLIASCSHKDVVVRKMCVQIFVKLMKDWCTKYNGGDKVPGFRTFIIEKFATNCCLYSVLDKSFELRDANTFLLFGEIAMAQKVMYEKFGDDFLVHFVSKALTAAHCPQDLAEQYYQKLQGNDIKALKSFYQSLVEKLRPQQNGSLVFR</sequence>
<comment type="caution">
    <text evidence="16">The sequence shown here is derived from an EMBL/GenBank/DDBJ whole genome shotgun (WGS) entry which is preliminary data.</text>
</comment>